<sequence length="96" mass="10457">MPNHDPKPLDPLKRQFLKIMRWGVLFSAAIATLAIVLVARGDETIHIHMLIATALGVGLSVLLGIALMTLVFLSSRMGQDDSAADHSHKEEHGPRP</sequence>
<protein>
    <recommendedName>
        <fullName evidence="4">DUF1049 domain-containing protein</fullName>
    </recommendedName>
</protein>
<accession>A0ABT0SB90</accession>
<evidence type="ECO:0000256" key="1">
    <source>
        <dbReference type="SAM" id="Phobius"/>
    </source>
</evidence>
<comment type="caution">
    <text evidence="2">The sequence shown here is derived from an EMBL/GenBank/DDBJ whole genome shotgun (WGS) entry which is preliminary data.</text>
</comment>
<evidence type="ECO:0000313" key="3">
    <source>
        <dbReference type="Proteomes" id="UP001165383"/>
    </source>
</evidence>
<feature type="transmembrane region" description="Helical" evidence="1">
    <location>
        <begin position="45"/>
        <end position="73"/>
    </location>
</feature>
<organism evidence="2 3">
    <name type="scientific">Sphingomonas brevis</name>
    <dbReference type="NCBI Taxonomy" id="2908206"/>
    <lineage>
        <taxon>Bacteria</taxon>
        <taxon>Pseudomonadati</taxon>
        <taxon>Pseudomonadota</taxon>
        <taxon>Alphaproteobacteria</taxon>
        <taxon>Sphingomonadales</taxon>
        <taxon>Sphingomonadaceae</taxon>
        <taxon>Sphingomonas</taxon>
    </lineage>
</organism>
<keyword evidence="1" id="KW-1133">Transmembrane helix</keyword>
<feature type="transmembrane region" description="Helical" evidence="1">
    <location>
        <begin position="20"/>
        <end position="39"/>
    </location>
</feature>
<gene>
    <name evidence="2" type="ORF">LZ518_11135</name>
</gene>
<keyword evidence="1" id="KW-0472">Membrane</keyword>
<keyword evidence="1" id="KW-0812">Transmembrane</keyword>
<evidence type="ECO:0000313" key="2">
    <source>
        <dbReference type="EMBL" id="MCL6741686.1"/>
    </source>
</evidence>
<name>A0ABT0SB90_9SPHN</name>
<dbReference type="EMBL" id="JAMGBB010000001">
    <property type="protein sequence ID" value="MCL6741686.1"/>
    <property type="molecule type" value="Genomic_DNA"/>
</dbReference>
<keyword evidence="3" id="KW-1185">Reference proteome</keyword>
<proteinExistence type="predicted"/>
<evidence type="ECO:0008006" key="4">
    <source>
        <dbReference type="Google" id="ProtNLM"/>
    </source>
</evidence>
<reference evidence="2" key="1">
    <citation type="submission" date="2022-05" db="EMBL/GenBank/DDBJ databases">
        <authorList>
            <person name="Jo J.-H."/>
            <person name="Im W.-T."/>
        </authorList>
    </citation>
    <scope>NUCLEOTIDE SEQUENCE</scope>
    <source>
        <strain evidence="2">RB56-2</strain>
    </source>
</reference>
<dbReference type="RefSeq" id="WP_249916057.1">
    <property type="nucleotide sequence ID" value="NZ_JAMGBB010000001.1"/>
</dbReference>
<dbReference type="Proteomes" id="UP001165383">
    <property type="component" value="Unassembled WGS sequence"/>
</dbReference>